<dbReference type="GO" id="GO:0003677">
    <property type="term" value="F:DNA binding"/>
    <property type="evidence" value="ECO:0007669"/>
    <property type="project" value="UniProtKB-KW"/>
</dbReference>
<protein>
    <recommendedName>
        <fullName evidence="4">HTH arsR-type domain-containing protein</fullName>
    </recommendedName>
</protein>
<dbReference type="SMART" id="SM00418">
    <property type="entry name" value="HTH_ARSR"/>
    <property type="match status" value="1"/>
</dbReference>
<keyword evidence="2" id="KW-0238">DNA-binding</keyword>
<keyword evidence="6" id="KW-1185">Reference proteome</keyword>
<accession>A0A0R1GSS2</accession>
<evidence type="ECO:0000256" key="3">
    <source>
        <dbReference type="ARBA" id="ARBA00023163"/>
    </source>
</evidence>
<dbReference type="InterPro" id="IPR036388">
    <property type="entry name" value="WH-like_DNA-bd_sf"/>
</dbReference>
<dbReference type="GO" id="GO:0003700">
    <property type="term" value="F:DNA-binding transcription factor activity"/>
    <property type="evidence" value="ECO:0007669"/>
    <property type="project" value="InterPro"/>
</dbReference>
<dbReference type="SUPFAM" id="SSF46785">
    <property type="entry name" value="Winged helix' DNA-binding domain"/>
    <property type="match status" value="1"/>
</dbReference>
<proteinExistence type="predicted"/>
<dbReference type="NCBIfam" id="NF033788">
    <property type="entry name" value="HTH_metalloreg"/>
    <property type="match status" value="1"/>
</dbReference>
<dbReference type="PROSITE" id="PS50987">
    <property type="entry name" value="HTH_ARSR_2"/>
    <property type="match status" value="1"/>
</dbReference>
<evidence type="ECO:0000313" key="5">
    <source>
        <dbReference type="EMBL" id="KRK37195.1"/>
    </source>
</evidence>
<dbReference type="Pfam" id="PF01022">
    <property type="entry name" value="HTH_5"/>
    <property type="match status" value="1"/>
</dbReference>
<dbReference type="CDD" id="cd00090">
    <property type="entry name" value="HTH_ARSR"/>
    <property type="match status" value="1"/>
</dbReference>
<dbReference type="PRINTS" id="PR00778">
    <property type="entry name" value="HTHARSR"/>
</dbReference>
<evidence type="ECO:0000256" key="1">
    <source>
        <dbReference type="ARBA" id="ARBA00023015"/>
    </source>
</evidence>
<organism evidence="5 6">
    <name type="scientific">Levilactobacillus parabrevis ATCC 53295</name>
    <dbReference type="NCBI Taxonomy" id="1267003"/>
    <lineage>
        <taxon>Bacteria</taxon>
        <taxon>Bacillati</taxon>
        <taxon>Bacillota</taxon>
        <taxon>Bacilli</taxon>
        <taxon>Lactobacillales</taxon>
        <taxon>Lactobacillaceae</taxon>
        <taxon>Levilactobacillus</taxon>
    </lineage>
</organism>
<dbReference type="EMBL" id="AZCZ01000012">
    <property type="protein sequence ID" value="KRK37195.1"/>
    <property type="molecule type" value="Genomic_DNA"/>
</dbReference>
<dbReference type="PATRIC" id="fig|1267003.4.peg.269"/>
<evidence type="ECO:0000256" key="2">
    <source>
        <dbReference type="ARBA" id="ARBA00023125"/>
    </source>
</evidence>
<dbReference type="InterPro" id="IPR036390">
    <property type="entry name" value="WH_DNA-bd_sf"/>
</dbReference>
<gene>
    <name evidence="5" type="ORF">FD07_GL000252</name>
</gene>
<feature type="domain" description="HTH arsR-type" evidence="4">
    <location>
        <begin position="32"/>
        <end position="124"/>
    </location>
</feature>
<dbReference type="PANTHER" id="PTHR43132">
    <property type="entry name" value="ARSENICAL RESISTANCE OPERON REPRESSOR ARSR-RELATED"/>
    <property type="match status" value="1"/>
</dbReference>
<dbReference type="STRING" id="357278.IV61_GL000342"/>
<comment type="caution">
    <text evidence="5">The sequence shown here is derived from an EMBL/GenBank/DDBJ whole genome shotgun (WGS) entry which is preliminary data.</text>
</comment>
<reference evidence="5 6" key="1">
    <citation type="journal article" date="2015" name="Genome Announc.">
        <title>Expanding the biotechnology potential of lactobacilli through comparative genomics of 213 strains and associated genera.</title>
        <authorList>
            <person name="Sun Z."/>
            <person name="Harris H.M."/>
            <person name="McCann A."/>
            <person name="Guo C."/>
            <person name="Argimon S."/>
            <person name="Zhang W."/>
            <person name="Yang X."/>
            <person name="Jeffery I.B."/>
            <person name="Cooney J.C."/>
            <person name="Kagawa T.F."/>
            <person name="Liu W."/>
            <person name="Song Y."/>
            <person name="Salvetti E."/>
            <person name="Wrobel A."/>
            <person name="Rasinkangas P."/>
            <person name="Parkhill J."/>
            <person name="Rea M.C."/>
            <person name="O'Sullivan O."/>
            <person name="Ritari J."/>
            <person name="Douillard F.P."/>
            <person name="Paul Ross R."/>
            <person name="Yang R."/>
            <person name="Briner A.E."/>
            <person name="Felis G.E."/>
            <person name="de Vos W.M."/>
            <person name="Barrangou R."/>
            <person name="Klaenhammer T.R."/>
            <person name="Caufield P.W."/>
            <person name="Cui Y."/>
            <person name="Zhang H."/>
            <person name="O'Toole P.W."/>
        </authorList>
    </citation>
    <scope>NUCLEOTIDE SEQUENCE [LARGE SCALE GENOMIC DNA]</scope>
    <source>
        <strain evidence="5 6">ATCC 53295</strain>
    </source>
</reference>
<name>A0A0R1GSS2_9LACO</name>
<keyword evidence="1" id="KW-0805">Transcription regulation</keyword>
<keyword evidence="3" id="KW-0804">Transcription</keyword>
<dbReference type="InterPro" id="IPR051011">
    <property type="entry name" value="Metal_resp_trans_reg"/>
</dbReference>
<evidence type="ECO:0000313" key="6">
    <source>
        <dbReference type="Proteomes" id="UP000051176"/>
    </source>
</evidence>
<dbReference type="Proteomes" id="UP000051176">
    <property type="component" value="Unassembled WGS sequence"/>
</dbReference>
<evidence type="ECO:0000259" key="4">
    <source>
        <dbReference type="PROSITE" id="PS50987"/>
    </source>
</evidence>
<dbReference type="InterPro" id="IPR011991">
    <property type="entry name" value="ArsR-like_HTH"/>
</dbReference>
<dbReference type="AlphaFoldDB" id="A0A0R1GSS2"/>
<sequence length="124" mass="14086">MSTVKVAKLAPAFYDKMKVMVTNMEKQNNQLPTTTEIKKSVDLFKTFGDATRYQILSLLYQGSRTVSEITAVMDVSQSAISHQLKTLRQAGLVVGNRDGKFIKYTLADEHIFEIFELVKEHIQE</sequence>
<dbReference type="Gene3D" id="1.10.10.10">
    <property type="entry name" value="Winged helix-like DNA-binding domain superfamily/Winged helix DNA-binding domain"/>
    <property type="match status" value="1"/>
</dbReference>
<dbReference type="eggNOG" id="COG0640">
    <property type="taxonomic scope" value="Bacteria"/>
</dbReference>
<dbReference type="PANTHER" id="PTHR43132:SF2">
    <property type="entry name" value="ARSENICAL RESISTANCE OPERON REPRESSOR ARSR-RELATED"/>
    <property type="match status" value="1"/>
</dbReference>
<dbReference type="InterPro" id="IPR001845">
    <property type="entry name" value="HTH_ArsR_DNA-bd_dom"/>
</dbReference>